<evidence type="ECO:0000259" key="14">
    <source>
        <dbReference type="PROSITE" id="PS50262"/>
    </source>
</evidence>
<evidence type="ECO:0000313" key="16">
    <source>
        <dbReference type="EMBL" id="AWV50268.1"/>
    </source>
</evidence>
<evidence type="ECO:0000256" key="7">
    <source>
        <dbReference type="ARBA" id="ARBA00022989"/>
    </source>
</evidence>
<reference evidence="27" key="1">
    <citation type="submission" date="2017-05" db="EMBL/GenBank/DDBJ databases">
        <authorList>
            <person name="Jiao H."/>
            <person name="Zhao H."/>
        </authorList>
    </citation>
    <scope>NUCLEOTIDE SEQUENCE</scope>
    <source>
        <strain evidence="21">B11-1</strain>
        <strain evidence="22">B11-2</strain>
        <strain evidence="23">B13-1</strain>
        <strain evidence="24">B13-2</strain>
        <strain evidence="25">B14-1</strain>
        <strain evidence="26">B14-2</strain>
        <strain evidence="27">B15-2</strain>
        <strain evidence="28">B16-2</strain>
        <strain evidence="15">B2-2</strain>
        <strain evidence="16">B4-2</strain>
        <strain evidence="17">B5-2</strain>
        <strain evidence="18">B7-1</strain>
        <strain evidence="19">B7-2</strain>
        <strain evidence="20">B8-2</strain>
        <strain evidence="29">C1-2</strain>
        <strain evidence="41">C10-2</strain>
        <strain evidence="42">C11-1</strain>
        <strain evidence="43">C11-2</strain>
        <strain evidence="44">C12-1</strain>
        <strain evidence="45">C12-2</strain>
        <strain evidence="30">C2-1</strain>
        <strain evidence="31">C2-2</strain>
        <strain evidence="32">C3-2</strain>
        <strain evidence="33">C4-1</strain>
        <strain evidence="34">C5-1</strain>
        <strain evidence="35">C5-2</strain>
        <strain evidence="36">C6-2</strain>
        <strain evidence="37">C7-1</strain>
        <strain evidence="38">C7-2</strain>
        <strain evidence="39">C8-2</strain>
        <strain evidence="40">C9-1</strain>
        <tissue evidence="27">Muscle</tissue>
    </source>
</reference>
<evidence type="ECO:0000256" key="12">
    <source>
        <dbReference type="ARBA" id="ARBA00023224"/>
    </source>
</evidence>
<dbReference type="EMBL" id="MF120048">
    <property type="protein sequence ID" value="AWV50286.1"/>
    <property type="molecule type" value="Genomic_DNA"/>
</dbReference>
<keyword evidence="7 13" id="KW-1133">Transmembrane helix</keyword>
<dbReference type="EMBL" id="MF120066">
    <property type="protein sequence ID" value="AWV50304.1"/>
    <property type="molecule type" value="Genomic_DNA"/>
</dbReference>
<evidence type="ECO:0000256" key="5">
    <source>
        <dbReference type="ARBA" id="ARBA00022507"/>
    </source>
</evidence>
<evidence type="ECO:0000256" key="8">
    <source>
        <dbReference type="ARBA" id="ARBA00023040"/>
    </source>
</evidence>
<evidence type="ECO:0000256" key="6">
    <source>
        <dbReference type="ARBA" id="ARBA00022692"/>
    </source>
</evidence>
<dbReference type="AlphaFoldDB" id="A0A4Y1N6I8"/>
<feature type="transmembrane region" description="Helical" evidence="13">
    <location>
        <begin position="6"/>
        <end position="32"/>
    </location>
</feature>
<dbReference type="EMBL" id="MF120044">
    <property type="protein sequence ID" value="AWV50282.1"/>
    <property type="molecule type" value="Genomic_DNA"/>
</dbReference>
<dbReference type="EMBL" id="MF120057">
    <property type="protein sequence ID" value="AWV50295.1"/>
    <property type="molecule type" value="Genomic_DNA"/>
</dbReference>
<dbReference type="EMBL" id="MF120074">
    <property type="protein sequence ID" value="AWV50312.1"/>
    <property type="molecule type" value="Genomic_DNA"/>
</dbReference>
<evidence type="ECO:0000256" key="1">
    <source>
        <dbReference type="ARBA" id="ARBA00003878"/>
    </source>
</evidence>
<comment type="similarity">
    <text evidence="3 13">Belongs to the G-protein coupled receptor 1 family.</text>
</comment>
<dbReference type="FunFam" id="1.20.1070.10:FF:000033">
    <property type="entry name" value="Vomeronasal type-1 receptor"/>
    <property type="match status" value="1"/>
</dbReference>
<evidence type="ECO:0000313" key="38">
    <source>
        <dbReference type="EMBL" id="AWV50306.1"/>
    </source>
</evidence>
<dbReference type="EMBL" id="MF120056">
    <property type="protein sequence ID" value="AWV50294.1"/>
    <property type="molecule type" value="Genomic_DNA"/>
</dbReference>
<evidence type="ECO:0000313" key="24">
    <source>
        <dbReference type="EMBL" id="AWV50286.1"/>
    </source>
</evidence>
<evidence type="ECO:0000313" key="23">
    <source>
        <dbReference type="EMBL" id="AWV50285.1"/>
    </source>
</evidence>
<evidence type="ECO:0000313" key="36">
    <source>
        <dbReference type="EMBL" id="AWV50304.1"/>
    </source>
</evidence>
<feature type="transmembrane region" description="Helical" evidence="13">
    <location>
        <begin position="84"/>
        <end position="106"/>
    </location>
</feature>
<dbReference type="EMBL" id="MF120036">
    <property type="protein sequence ID" value="AWV50274.1"/>
    <property type="molecule type" value="Genomic_DNA"/>
</dbReference>
<evidence type="ECO:0000313" key="42">
    <source>
        <dbReference type="EMBL" id="AWV50313.1"/>
    </source>
</evidence>
<dbReference type="EMBL" id="MF120070">
    <property type="protein sequence ID" value="AWV50308.1"/>
    <property type="molecule type" value="Genomic_DNA"/>
</dbReference>
<dbReference type="EMBL" id="MF120063">
    <property type="protein sequence ID" value="AWV50301.1"/>
    <property type="molecule type" value="Genomic_DNA"/>
</dbReference>
<dbReference type="EMBL" id="MF120067">
    <property type="protein sequence ID" value="AWV50305.1"/>
    <property type="molecule type" value="Genomic_DNA"/>
</dbReference>
<dbReference type="EMBL" id="MF120050">
    <property type="protein sequence ID" value="AWV50288.1"/>
    <property type="molecule type" value="Genomic_DNA"/>
</dbReference>
<evidence type="ECO:0000313" key="45">
    <source>
        <dbReference type="EMBL" id="AWV50316.1"/>
    </source>
</evidence>
<evidence type="ECO:0000313" key="39">
    <source>
        <dbReference type="EMBL" id="AWV50308.1"/>
    </source>
</evidence>
<evidence type="ECO:0000313" key="30">
    <source>
        <dbReference type="EMBL" id="AWV50295.1"/>
    </source>
</evidence>
<comment type="function">
    <text evidence="1">Putative pheromone receptor.</text>
</comment>
<proteinExistence type="inferred from homology"/>
<dbReference type="EMBL" id="MF120058">
    <property type="protein sequence ID" value="AWV50296.1"/>
    <property type="molecule type" value="Genomic_DNA"/>
</dbReference>
<dbReference type="Pfam" id="PF03402">
    <property type="entry name" value="V1R"/>
    <property type="match status" value="1"/>
</dbReference>
<dbReference type="SUPFAM" id="SSF81321">
    <property type="entry name" value="Family A G protein-coupled receptor-like"/>
    <property type="match status" value="1"/>
</dbReference>
<sequence length="315" mass="36618">MFSSDTILGIVLIAQFCVGIRGNSLLFIFYIYTFSFKPHVKRPIDSIFMHLTIVNIVMVIFTLIPDILSTFGVRRFLDDVCCKVVMYVFRVTRALTICTTCILSTFQATTITPSNSKWAWLKPKLSMWTFPFFVCLWLINMLIYSVIVEMVKAKTNYTFTGNGYYHAYCQSRQFGNHNSGSFLSITLIRDLFFEVLMMWTSLYMVTVLYRHHRRAQGLHGSRLSPKSFLEQKATRDILWLVSCFVFFYWLNNFVTLYGFYSPVKIAILEEINAIFASSFPTLCPFLLMKNKKITLQFASSLSIWKIHCFRSAFNG</sequence>
<keyword evidence="4 13" id="KW-1003">Cell membrane</keyword>
<evidence type="ECO:0000313" key="29">
    <source>
        <dbReference type="EMBL" id="AWV50294.1"/>
    </source>
</evidence>
<dbReference type="GO" id="GO:0007606">
    <property type="term" value="P:sensory perception of chemical stimulus"/>
    <property type="evidence" value="ECO:0007669"/>
    <property type="project" value="UniProtKB-ARBA"/>
</dbReference>
<evidence type="ECO:0000313" key="43">
    <source>
        <dbReference type="EMBL" id="AWV50314.1"/>
    </source>
</evidence>
<feature type="transmembrane region" description="Helical" evidence="13">
    <location>
        <begin position="44"/>
        <end position="64"/>
    </location>
</feature>
<dbReference type="EMBL" id="MF120075">
    <property type="protein sequence ID" value="AWV50313.1"/>
    <property type="molecule type" value="Genomic_DNA"/>
</dbReference>
<dbReference type="EMBL" id="MF120077">
    <property type="protein sequence ID" value="AWV50315.1"/>
    <property type="molecule type" value="Genomic_DNA"/>
</dbReference>
<dbReference type="EMBL" id="MF120047">
    <property type="protein sequence ID" value="AWV50285.1"/>
    <property type="molecule type" value="Genomic_DNA"/>
</dbReference>
<evidence type="ECO:0000256" key="2">
    <source>
        <dbReference type="ARBA" id="ARBA00004651"/>
    </source>
</evidence>
<dbReference type="EMBL" id="MF120035">
    <property type="protein sequence ID" value="AWV50273.1"/>
    <property type="molecule type" value="Genomic_DNA"/>
</dbReference>
<dbReference type="PANTHER" id="PTHR24062">
    <property type="entry name" value="VOMERONASAL TYPE-1 RECEPTOR"/>
    <property type="match status" value="1"/>
</dbReference>
<evidence type="ECO:0000256" key="11">
    <source>
        <dbReference type="ARBA" id="ARBA00023180"/>
    </source>
</evidence>
<evidence type="ECO:0000313" key="34">
    <source>
        <dbReference type="EMBL" id="AWV50301.1"/>
    </source>
</evidence>
<dbReference type="EMBL" id="MF120068">
    <property type="protein sequence ID" value="AWV50306.1"/>
    <property type="molecule type" value="Genomic_DNA"/>
</dbReference>
<evidence type="ECO:0000313" key="37">
    <source>
        <dbReference type="EMBL" id="AWV50305.1"/>
    </source>
</evidence>
<evidence type="ECO:0000256" key="9">
    <source>
        <dbReference type="ARBA" id="ARBA00023136"/>
    </source>
</evidence>
<dbReference type="PRINTS" id="PR01534">
    <property type="entry name" value="VOMERONASL1R"/>
</dbReference>
<evidence type="ECO:0000313" key="40">
    <source>
        <dbReference type="EMBL" id="AWV50309.1"/>
    </source>
</evidence>
<keyword evidence="8 13" id="KW-0297">G-protein coupled receptor</keyword>
<evidence type="ECO:0000313" key="28">
    <source>
        <dbReference type="EMBL" id="AWV50292.1"/>
    </source>
</evidence>
<evidence type="ECO:0000313" key="19">
    <source>
        <dbReference type="EMBL" id="AWV50274.1"/>
    </source>
</evidence>
<evidence type="ECO:0000313" key="18">
    <source>
        <dbReference type="EMBL" id="AWV50273.1"/>
    </source>
</evidence>
<evidence type="ECO:0000313" key="15">
    <source>
        <dbReference type="EMBL" id="AWV50264.1"/>
    </source>
</evidence>
<organism evidence="27">
    <name type="scientific">Nannospalax galili</name>
    <name type="common">Northern Israeli blind subterranean mole rat</name>
    <name type="synonym">Spalax galili</name>
    <dbReference type="NCBI Taxonomy" id="1026970"/>
    <lineage>
        <taxon>Eukaryota</taxon>
        <taxon>Metazoa</taxon>
        <taxon>Chordata</taxon>
        <taxon>Craniata</taxon>
        <taxon>Vertebrata</taxon>
        <taxon>Euteleostomi</taxon>
        <taxon>Mammalia</taxon>
        <taxon>Eutheria</taxon>
        <taxon>Euarchontoglires</taxon>
        <taxon>Glires</taxon>
        <taxon>Rodentia</taxon>
        <taxon>Myomorpha</taxon>
        <taxon>Muroidea</taxon>
        <taxon>Spalacidae</taxon>
        <taxon>Spalacinae</taxon>
        <taxon>Nannospalax</taxon>
    </lineage>
</organism>
<keyword evidence="10 13" id="KW-0675">Receptor</keyword>
<evidence type="ECO:0000313" key="41">
    <source>
        <dbReference type="EMBL" id="AWV50312.1"/>
    </source>
</evidence>
<feature type="transmembrane region" description="Helical" evidence="13">
    <location>
        <begin position="271"/>
        <end position="288"/>
    </location>
</feature>
<evidence type="ECO:0000313" key="21">
    <source>
        <dbReference type="EMBL" id="AWV50281.1"/>
    </source>
</evidence>
<evidence type="ECO:0000313" key="44">
    <source>
        <dbReference type="EMBL" id="AWV50315.1"/>
    </source>
</evidence>
<keyword evidence="12 13" id="KW-0807">Transducer</keyword>
<dbReference type="GO" id="GO:0019236">
    <property type="term" value="P:response to pheromone"/>
    <property type="evidence" value="ECO:0007669"/>
    <property type="project" value="UniProtKB-KW"/>
</dbReference>
<feature type="domain" description="G-protein coupled receptors family 1 profile" evidence="14">
    <location>
        <begin position="22"/>
        <end position="287"/>
    </location>
</feature>
<evidence type="ECO:0000313" key="33">
    <source>
        <dbReference type="EMBL" id="AWV50299.1"/>
    </source>
</evidence>
<evidence type="ECO:0000313" key="17">
    <source>
        <dbReference type="EMBL" id="AWV50270.1"/>
    </source>
</evidence>
<gene>
    <name evidence="27" type="primary">V1R20</name>
</gene>
<comment type="subcellular location">
    <subcellularLocation>
        <location evidence="2 13">Cell membrane</location>
        <topology evidence="2 13">Multi-pass membrane protein</topology>
    </subcellularLocation>
</comment>
<dbReference type="EMBL" id="MF120052">
    <property type="protein sequence ID" value="AWV50290.1"/>
    <property type="molecule type" value="Genomic_DNA"/>
</dbReference>
<dbReference type="InterPro" id="IPR017452">
    <property type="entry name" value="GPCR_Rhodpsn_7TM"/>
</dbReference>
<protein>
    <recommendedName>
        <fullName evidence="13">Vomeronasal type-1 receptor</fullName>
    </recommendedName>
</protein>
<dbReference type="EMBL" id="MF120032">
    <property type="protein sequence ID" value="AWV50270.1"/>
    <property type="molecule type" value="Genomic_DNA"/>
</dbReference>
<dbReference type="InterPro" id="IPR004072">
    <property type="entry name" value="Vmron_rcpt_1"/>
</dbReference>
<evidence type="ECO:0000256" key="3">
    <source>
        <dbReference type="ARBA" id="ARBA00010663"/>
    </source>
</evidence>
<dbReference type="EMBL" id="MF120078">
    <property type="protein sequence ID" value="AWV50316.1"/>
    <property type="molecule type" value="Genomic_DNA"/>
</dbReference>
<keyword evidence="11" id="KW-0325">Glycoprotein</keyword>
<dbReference type="EMBL" id="MF120054">
    <property type="protein sequence ID" value="AWV50292.1"/>
    <property type="molecule type" value="Genomic_DNA"/>
</dbReference>
<dbReference type="PROSITE" id="PS50262">
    <property type="entry name" value="G_PROTEIN_RECEP_F1_2"/>
    <property type="match status" value="1"/>
</dbReference>
<dbReference type="EMBL" id="MF120026">
    <property type="protein sequence ID" value="AWV50264.1"/>
    <property type="molecule type" value="Genomic_DNA"/>
</dbReference>
<dbReference type="EMBL" id="MF120061">
    <property type="protein sequence ID" value="AWV50299.1"/>
    <property type="molecule type" value="Genomic_DNA"/>
</dbReference>
<evidence type="ECO:0000313" key="32">
    <source>
        <dbReference type="EMBL" id="AWV50298.1"/>
    </source>
</evidence>
<evidence type="ECO:0000313" key="22">
    <source>
        <dbReference type="EMBL" id="AWV50282.1"/>
    </source>
</evidence>
<evidence type="ECO:0000313" key="35">
    <source>
        <dbReference type="EMBL" id="AWV50302.1"/>
    </source>
</evidence>
<evidence type="ECO:0000313" key="26">
    <source>
        <dbReference type="EMBL" id="AWV50288.1"/>
    </source>
</evidence>
<evidence type="ECO:0000313" key="31">
    <source>
        <dbReference type="EMBL" id="AWV50296.1"/>
    </source>
</evidence>
<evidence type="ECO:0000313" key="27">
    <source>
        <dbReference type="EMBL" id="AWV50290.1"/>
    </source>
</evidence>
<dbReference type="EMBL" id="MF120064">
    <property type="protein sequence ID" value="AWV50302.1"/>
    <property type="molecule type" value="Genomic_DNA"/>
</dbReference>
<feature type="transmembrane region" description="Helical" evidence="13">
    <location>
        <begin position="237"/>
        <end position="259"/>
    </location>
</feature>
<dbReference type="EMBL" id="MF120043">
    <property type="protein sequence ID" value="AWV50281.1"/>
    <property type="molecule type" value="Genomic_DNA"/>
</dbReference>
<keyword evidence="5 13" id="KW-0589">Pheromone response</keyword>
<keyword evidence="9 13" id="KW-0472">Membrane</keyword>
<dbReference type="EMBL" id="MF120071">
    <property type="protein sequence ID" value="AWV50309.1"/>
    <property type="molecule type" value="Genomic_DNA"/>
</dbReference>
<dbReference type="GO" id="GO:0005886">
    <property type="term" value="C:plasma membrane"/>
    <property type="evidence" value="ECO:0007669"/>
    <property type="project" value="UniProtKB-SubCell"/>
</dbReference>
<evidence type="ECO:0000256" key="10">
    <source>
        <dbReference type="ARBA" id="ARBA00023170"/>
    </source>
</evidence>
<accession>A0A4Y1N6I8</accession>
<dbReference type="EMBL" id="MF120030">
    <property type="protein sequence ID" value="AWV50268.1"/>
    <property type="molecule type" value="Genomic_DNA"/>
</dbReference>
<dbReference type="EMBL" id="MF120060">
    <property type="protein sequence ID" value="AWV50298.1"/>
    <property type="molecule type" value="Genomic_DNA"/>
</dbReference>
<dbReference type="EMBL" id="MF120049">
    <property type="protein sequence ID" value="AWV50287.1"/>
    <property type="molecule type" value="Genomic_DNA"/>
</dbReference>
<name>A0A4Y1N6I8_NANGA</name>
<feature type="transmembrane region" description="Helical" evidence="13">
    <location>
        <begin position="127"/>
        <end position="147"/>
    </location>
</feature>
<dbReference type="EMBL" id="MF120038">
    <property type="protein sequence ID" value="AWV50276.1"/>
    <property type="molecule type" value="Genomic_DNA"/>
</dbReference>
<evidence type="ECO:0000256" key="4">
    <source>
        <dbReference type="ARBA" id="ARBA00022475"/>
    </source>
</evidence>
<dbReference type="Gene3D" id="1.20.1070.10">
    <property type="entry name" value="Rhodopsin 7-helix transmembrane proteins"/>
    <property type="match status" value="1"/>
</dbReference>
<evidence type="ECO:0000313" key="25">
    <source>
        <dbReference type="EMBL" id="AWV50287.1"/>
    </source>
</evidence>
<keyword evidence="6 13" id="KW-0812">Transmembrane</keyword>
<dbReference type="GO" id="GO:0016503">
    <property type="term" value="F:pheromone receptor activity"/>
    <property type="evidence" value="ECO:0007669"/>
    <property type="project" value="InterPro"/>
</dbReference>
<evidence type="ECO:0000313" key="20">
    <source>
        <dbReference type="EMBL" id="AWV50276.1"/>
    </source>
</evidence>
<evidence type="ECO:0000256" key="13">
    <source>
        <dbReference type="RuleBase" id="RU364061"/>
    </source>
</evidence>
<dbReference type="EMBL" id="MF120076">
    <property type="protein sequence ID" value="AWV50314.1"/>
    <property type="molecule type" value="Genomic_DNA"/>
</dbReference>